<gene>
    <name evidence="15" type="primary">LOC100681852</name>
</gene>
<evidence type="ECO:0000256" key="13">
    <source>
        <dbReference type="RuleBase" id="RU363047"/>
    </source>
</evidence>
<sequence length="324" mass="36466">MAEDNHTVVREFILLGFTESPMSKRILFVLFLGIYFTTLVGNLGMTGLVRVEPHLHTPMYFFLSNLSFVDACYSSTIAPKMLVNFLAEKQTISFGGCATQLCFYIAFATTDILLLAVMAYDRYVAICIPLLYPVMMSRKMCFRLVAGSFLGGSLSSLIHTSFTFQLSFCHSNIIDHYFCDIPPLLALSCSDTRINEILIFALGSLEAAVSLSTIFFSYLFILLTVLRICSAEGRRKTFSTCTSHLTAVVLLYGTLTFIYLRPSSTSVLDQEPAVSVFYTTVIPMLNPLIYSLRNREVKSALRRVLERKLVFWSRCRSDSSVMPR</sequence>
<evidence type="ECO:0000313" key="16">
    <source>
        <dbReference type="Proteomes" id="UP000002279"/>
    </source>
</evidence>
<dbReference type="PRINTS" id="PR00237">
    <property type="entry name" value="GPCRRHODOPSN"/>
</dbReference>
<feature type="transmembrane region" description="Helical" evidence="13">
    <location>
        <begin position="238"/>
        <end position="260"/>
    </location>
</feature>
<dbReference type="GO" id="GO:0005549">
    <property type="term" value="F:odorant binding"/>
    <property type="evidence" value="ECO:0000318"/>
    <property type="project" value="GO_Central"/>
</dbReference>
<dbReference type="FunFam" id="1.10.1220.70:FF:000001">
    <property type="entry name" value="Olfactory receptor"/>
    <property type="match status" value="1"/>
</dbReference>
<dbReference type="OrthoDB" id="5964498at2759"/>
<dbReference type="GO" id="GO:0005886">
    <property type="term" value="C:plasma membrane"/>
    <property type="evidence" value="ECO:0007669"/>
    <property type="project" value="UniProtKB-SubCell"/>
</dbReference>
<evidence type="ECO:0000256" key="7">
    <source>
        <dbReference type="ARBA" id="ARBA00022989"/>
    </source>
</evidence>
<comment type="similarity">
    <text evidence="2 12">Belongs to the G-protein coupled receptor 1 family.</text>
</comment>
<evidence type="ECO:0000259" key="14">
    <source>
        <dbReference type="PROSITE" id="PS50262"/>
    </source>
</evidence>
<dbReference type="PROSITE" id="PS00237">
    <property type="entry name" value="G_PROTEIN_RECEP_F1_1"/>
    <property type="match status" value="1"/>
</dbReference>
<dbReference type="InParanoid" id="F6UMQ2"/>
<organism evidence="15 16">
    <name type="scientific">Ornithorhynchus anatinus</name>
    <name type="common">Duckbill platypus</name>
    <dbReference type="NCBI Taxonomy" id="9258"/>
    <lineage>
        <taxon>Eukaryota</taxon>
        <taxon>Metazoa</taxon>
        <taxon>Chordata</taxon>
        <taxon>Craniata</taxon>
        <taxon>Vertebrata</taxon>
        <taxon>Euteleostomi</taxon>
        <taxon>Mammalia</taxon>
        <taxon>Monotremata</taxon>
        <taxon>Ornithorhynchidae</taxon>
        <taxon>Ornithorhynchus</taxon>
    </lineage>
</organism>
<name>F6UMQ2_ORNAN</name>
<dbReference type="STRING" id="9258.ENSOANP00000015307"/>
<dbReference type="HOGENOM" id="CLU_012526_1_0_1"/>
<dbReference type="GeneTree" id="ENSGT01140000282552"/>
<comment type="subcellular location">
    <subcellularLocation>
        <location evidence="1 13">Cell membrane</location>
        <topology evidence="1 13">Multi-pass membrane protein</topology>
    </subcellularLocation>
</comment>
<evidence type="ECO:0000256" key="9">
    <source>
        <dbReference type="ARBA" id="ARBA00023136"/>
    </source>
</evidence>
<keyword evidence="3 13" id="KW-1003">Cell membrane</keyword>
<dbReference type="GeneID" id="100681852"/>
<evidence type="ECO:0000313" key="15">
    <source>
        <dbReference type="Ensembl" id="ENSOANP00000015307.3"/>
    </source>
</evidence>
<dbReference type="PANTHER" id="PTHR48018">
    <property type="entry name" value="OLFACTORY RECEPTOR"/>
    <property type="match status" value="1"/>
</dbReference>
<feature type="transmembrane region" description="Helical" evidence="13">
    <location>
        <begin position="26"/>
        <end position="48"/>
    </location>
</feature>
<evidence type="ECO:0000256" key="3">
    <source>
        <dbReference type="ARBA" id="ARBA00022475"/>
    </source>
</evidence>
<evidence type="ECO:0000256" key="1">
    <source>
        <dbReference type="ARBA" id="ARBA00004651"/>
    </source>
</evidence>
<feature type="transmembrane region" description="Helical" evidence="13">
    <location>
        <begin position="197"/>
        <end position="226"/>
    </location>
</feature>
<keyword evidence="7 13" id="KW-1133">Transmembrane helix</keyword>
<dbReference type="Gene3D" id="1.20.1070.10">
    <property type="entry name" value="Rhodopsin 7-helix transmembrane proteins"/>
    <property type="match status" value="1"/>
</dbReference>
<feature type="domain" description="G-protein coupled receptors family 1 profile" evidence="14">
    <location>
        <begin position="41"/>
        <end position="290"/>
    </location>
</feature>
<dbReference type="CDD" id="cd15230">
    <property type="entry name" value="7tmA_OR5-like"/>
    <property type="match status" value="1"/>
</dbReference>
<dbReference type="InterPro" id="IPR000725">
    <property type="entry name" value="Olfact_rcpt"/>
</dbReference>
<protein>
    <recommendedName>
        <fullName evidence="13">Olfactory receptor</fullName>
    </recommendedName>
</protein>
<dbReference type="RefSeq" id="XP_007655501.1">
    <property type="nucleotide sequence ID" value="XM_007657311.1"/>
</dbReference>
<keyword evidence="5 12" id="KW-0812">Transmembrane</keyword>
<dbReference type="GO" id="GO:0004930">
    <property type="term" value="F:G protein-coupled receptor activity"/>
    <property type="evidence" value="ECO:0007669"/>
    <property type="project" value="UniProtKB-KW"/>
</dbReference>
<dbReference type="InterPro" id="IPR000276">
    <property type="entry name" value="GPCR_Rhodpsn"/>
</dbReference>
<keyword evidence="8 12" id="KW-0297">G-protein coupled receptor</keyword>
<reference evidence="15" key="3">
    <citation type="submission" date="2025-09" db="UniProtKB">
        <authorList>
            <consortium name="Ensembl"/>
        </authorList>
    </citation>
    <scope>IDENTIFICATION</scope>
    <source>
        <strain evidence="15">Glennie</strain>
    </source>
</reference>
<evidence type="ECO:0000256" key="4">
    <source>
        <dbReference type="ARBA" id="ARBA00022606"/>
    </source>
</evidence>
<dbReference type="FunFam" id="1.20.1070.10:FF:000004">
    <property type="entry name" value="Olfactory receptor"/>
    <property type="match status" value="1"/>
</dbReference>
<dbReference type="PROSITE" id="PS50262">
    <property type="entry name" value="G_PROTEIN_RECEP_F1_2"/>
    <property type="match status" value="1"/>
</dbReference>
<evidence type="ECO:0000256" key="10">
    <source>
        <dbReference type="ARBA" id="ARBA00023170"/>
    </source>
</evidence>
<evidence type="ECO:0000256" key="12">
    <source>
        <dbReference type="RuleBase" id="RU000688"/>
    </source>
</evidence>
<evidence type="ECO:0000256" key="6">
    <source>
        <dbReference type="ARBA" id="ARBA00022725"/>
    </source>
</evidence>
<feature type="transmembrane region" description="Helical" evidence="13">
    <location>
        <begin position="141"/>
        <end position="162"/>
    </location>
</feature>
<evidence type="ECO:0000256" key="8">
    <source>
        <dbReference type="ARBA" id="ARBA00023040"/>
    </source>
</evidence>
<reference evidence="15" key="2">
    <citation type="submission" date="2025-08" db="UniProtKB">
        <authorList>
            <consortium name="Ensembl"/>
        </authorList>
    </citation>
    <scope>IDENTIFICATION</scope>
    <source>
        <strain evidence="15">Glennie</strain>
    </source>
</reference>
<dbReference type="SUPFAM" id="SSF81321">
    <property type="entry name" value="Family A G protein-coupled receptor-like"/>
    <property type="match status" value="1"/>
</dbReference>
<evidence type="ECO:0000256" key="5">
    <source>
        <dbReference type="ARBA" id="ARBA00022692"/>
    </source>
</evidence>
<feature type="transmembrane region" description="Helical" evidence="13">
    <location>
        <begin position="272"/>
        <end position="292"/>
    </location>
</feature>
<keyword evidence="9 13" id="KW-0472">Membrane</keyword>
<dbReference type="GO" id="GO:0007186">
    <property type="term" value="P:G protein-coupled receptor signaling pathway"/>
    <property type="evidence" value="ECO:0000318"/>
    <property type="project" value="GO_Central"/>
</dbReference>
<dbReference type="GO" id="GO:0007608">
    <property type="term" value="P:sensory perception of smell"/>
    <property type="evidence" value="ECO:0000318"/>
    <property type="project" value="GO_Central"/>
</dbReference>
<dbReference type="InterPro" id="IPR017452">
    <property type="entry name" value="GPCR_Rhodpsn_7TM"/>
</dbReference>
<dbReference type="GO" id="GO:0004984">
    <property type="term" value="F:olfactory receptor activity"/>
    <property type="evidence" value="ECO:0000318"/>
    <property type="project" value="GO_Central"/>
</dbReference>
<keyword evidence="16" id="KW-1185">Reference proteome</keyword>
<dbReference type="Ensembl" id="ENSOANT00000015310.3">
    <property type="protein sequence ID" value="ENSOANP00000015307.3"/>
    <property type="gene ID" value="ENSOANG00000009637.3"/>
</dbReference>
<keyword evidence="11 12" id="KW-0807">Transducer</keyword>
<keyword evidence="4 13" id="KW-0716">Sensory transduction</keyword>
<dbReference type="Proteomes" id="UP000002279">
    <property type="component" value="Chromosome 3"/>
</dbReference>
<evidence type="ECO:0000256" key="2">
    <source>
        <dbReference type="ARBA" id="ARBA00010663"/>
    </source>
</evidence>
<dbReference type="eggNOG" id="ENOG502RF13">
    <property type="taxonomic scope" value="Eukaryota"/>
</dbReference>
<dbReference type="PRINTS" id="PR00245">
    <property type="entry name" value="OLFACTORYR"/>
</dbReference>
<proteinExistence type="inferred from homology"/>
<dbReference type="AlphaFoldDB" id="F6UMQ2"/>
<accession>F6UMQ2</accession>
<evidence type="ECO:0000256" key="11">
    <source>
        <dbReference type="ARBA" id="ARBA00023224"/>
    </source>
</evidence>
<dbReference type="Pfam" id="PF13853">
    <property type="entry name" value="7tm_4"/>
    <property type="match status" value="1"/>
</dbReference>
<dbReference type="OMA" id="RQLQCAN"/>
<reference evidence="15 16" key="1">
    <citation type="journal article" date="2008" name="Nature">
        <title>Genome analysis of the platypus reveals unique signatures of evolution.</title>
        <authorList>
            <person name="Warren W.C."/>
            <person name="Hillier L.W."/>
            <person name="Marshall Graves J.A."/>
            <person name="Birney E."/>
            <person name="Ponting C.P."/>
            <person name="Grutzner F."/>
            <person name="Belov K."/>
            <person name="Miller W."/>
            <person name="Clarke L."/>
            <person name="Chinwalla A.T."/>
            <person name="Yang S.P."/>
            <person name="Heger A."/>
            <person name="Locke D.P."/>
            <person name="Miethke P."/>
            <person name="Waters P.D."/>
            <person name="Veyrunes F."/>
            <person name="Fulton L."/>
            <person name="Fulton B."/>
            <person name="Graves T."/>
            <person name="Wallis J."/>
            <person name="Puente X.S."/>
            <person name="Lopez-Otin C."/>
            <person name="Ordonez G.R."/>
            <person name="Eichler E.E."/>
            <person name="Chen L."/>
            <person name="Cheng Z."/>
            <person name="Deakin J.E."/>
            <person name="Alsop A."/>
            <person name="Thompson K."/>
            <person name="Kirby P."/>
            <person name="Papenfuss A.T."/>
            <person name="Wakefield M.J."/>
            <person name="Olender T."/>
            <person name="Lancet D."/>
            <person name="Huttley G.A."/>
            <person name="Smit A.F."/>
            <person name="Pask A."/>
            <person name="Temple-Smith P."/>
            <person name="Batzer M.A."/>
            <person name="Walker J.A."/>
            <person name="Konkel M.K."/>
            <person name="Harris R.S."/>
            <person name="Whittington C.M."/>
            <person name="Wong E.S."/>
            <person name="Gemmell N.J."/>
            <person name="Buschiazzo E."/>
            <person name="Vargas Jentzsch I.M."/>
            <person name="Merkel A."/>
            <person name="Schmitz J."/>
            <person name="Zemann A."/>
            <person name="Churakov G."/>
            <person name="Kriegs J.O."/>
            <person name="Brosius J."/>
            <person name="Murchison E.P."/>
            <person name="Sachidanandam R."/>
            <person name="Smith C."/>
            <person name="Hannon G.J."/>
            <person name="Tsend-Ayush E."/>
            <person name="McMillan D."/>
            <person name="Attenborough R."/>
            <person name="Rens W."/>
            <person name="Ferguson-Smith M."/>
            <person name="Lefevre C.M."/>
            <person name="Sharp J.A."/>
            <person name="Nicholas K.R."/>
            <person name="Ray D.A."/>
            <person name="Kube M."/>
            <person name="Reinhardt R."/>
            <person name="Pringle T.H."/>
            <person name="Taylor J."/>
            <person name="Jones R.C."/>
            <person name="Nixon B."/>
            <person name="Dacheux J.L."/>
            <person name="Niwa H."/>
            <person name="Sekita Y."/>
            <person name="Huang X."/>
            <person name="Stark A."/>
            <person name="Kheradpour P."/>
            <person name="Kellis M."/>
            <person name="Flicek P."/>
            <person name="Chen Y."/>
            <person name="Webber C."/>
            <person name="Hardison R."/>
            <person name="Nelson J."/>
            <person name="Hallsworth-Pepin K."/>
            <person name="Delehaunty K."/>
            <person name="Markovic C."/>
            <person name="Minx P."/>
            <person name="Feng Y."/>
            <person name="Kremitzki C."/>
            <person name="Mitreva M."/>
            <person name="Glasscock J."/>
            <person name="Wylie T."/>
            <person name="Wohldmann P."/>
            <person name="Thiru P."/>
            <person name="Nhan M.N."/>
            <person name="Pohl C.S."/>
            <person name="Smith S.M."/>
            <person name="Hou S."/>
            <person name="Nefedov M."/>
            <person name="de Jong P.J."/>
            <person name="Renfree M.B."/>
            <person name="Mardis E.R."/>
            <person name="Wilson R.K."/>
        </authorList>
    </citation>
    <scope>NUCLEOTIDE SEQUENCE [LARGE SCALE GENOMIC DNA]</scope>
    <source>
        <strain evidence="15 16">Glennie</strain>
    </source>
</reference>
<dbReference type="KEGG" id="oaa:100681852"/>
<keyword evidence="10 12" id="KW-0675">Receptor</keyword>
<keyword evidence="6 13" id="KW-0552">Olfaction</keyword>